<reference evidence="2 3" key="1">
    <citation type="submission" date="2018-11" db="EMBL/GenBank/DDBJ databases">
        <title>Sequencing the genomes of 1000 actinobacteria strains.</title>
        <authorList>
            <person name="Klenk H.-P."/>
        </authorList>
    </citation>
    <scope>NUCLEOTIDE SEQUENCE [LARGE SCALE GENOMIC DNA]</scope>
    <source>
        <strain evidence="2 3">DSM 13521</strain>
    </source>
</reference>
<dbReference type="InterPro" id="IPR002925">
    <property type="entry name" value="Dienelactn_hydro"/>
</dbReference>
<feature type="domain" description="Dienelactone hydrolase" evidence="1">
    <location>
        <begin position="22"/>
        <end position="239"/>
    </location>
</feature>
<proteinExistence type="predicted"/>
<comment type="caution">
    <text evidence="2">The sequence shown here is derived from an EMBL/GenBank/DDBJ whole genome shotgun (WGS) entry which is preliminary data.</text>
</comment>
<dbReference type="PANTHER" id="PTHR46623">
    <property type="entry name" value="CARBOXYMETHYLENEBUTENOLIDASE-RELATED"/>
    <property type="match status" value="1"/>
</dbReference>
<dbReference type="InterPro" id="IPR051049">
    <property type="entry name" value="Dienelactone_hydrolase-like"/>
</dbReference>
<name>A0A3N2D0S9_9MICO</name>
<dbReference type="PANTHER" id="PTHR46623:SF6">
    <property type="entry name" value="ALPHA_BETA-HYDROLASES SUPERFAMILY PROTEIN"/>
    <property type="match status" value="1"/>
</dbReference>
<gene>
    <name evidence="2" type="ORF">EDD28_2807</name>
</gene>
<dbReference type="GO" id="GO:0016787">
    <property type="term" value="F:hydrolase activity"/>
    <property type="evidence" value="ECO:0007669"/>
    <property type="project" value="InterPro"/>
</dbReference>
<dbReference type="RefSeq" id="WP_123740366.1">
    <property type="nucleotide sequence ID" value="NZ_RKHQ01000002.1"/>
</dbReference>
<dbReference type="SUPFAM" id="SSF53474">
    <property type="entry name" value="alpha/beta-Hydrolases"/>
    <property type="match status" value="1"/>
</dbReference>
<dbReference type="Gene3D" id="3.40.50.1820">
    <property type="entry name" value="alpha/beta hydrolase"/>
    <property type="match status" value="1"/>
</dbReference>
<evidence type="ECO:0000259" key="1">
    <source>
        <dbReference type="Pfam" id="PF01738"/>
    </source>
</evidence>
<organism evidence="2 3">
    <name type="scientific">Salana multivorans</name>
    <dbReference type="NCBI Taxonomy" id="120377"/>
    <lineage>
        <taxon>Bacteria</taxon>
        <taxon>Bacillati</taxon>
        <taxon>Actinomycetota</taxon>
        <taxon>Actinomycetes</taxon>
        <taxon>Micrococcales</taxon>
        <taxon>Beutenbergiaceae</taxon>
        <taxon>Salana</taxon>
    </lineage>
</organism>
<dbReference type="OrthoDB" id="3208682at2"/>
<evidence type="ECO:0000313" key="2">
    <source>
        <dbReference type="EMBL" id="ROR93395.1"/>
    </source>
</evidence>
<dbReference type="AlphaFoldDB" id="A0A3N2D0S9"/>
<dbReference type="Pfam" id="PF01738">
    <property type="entry name" value="DLH"/>
    <property type="match status" value="1"/>
</dbReference>
<dbReference type="EMBL" id="RKHQ01000002">
    <property type="protein sequence ID" value="ROR93395.1"/>
    <property type="molecule type" value="Genomic_DNA"/>
</dbReference>
<keyword evidence="3" id="KW-1185">Reference proteome</keyword>
<accession>A0A3N2D0S9</accession>
<evidence type="ECO:0000313" key="3">
    <source>
        <dbReference type="Proteomes" id="UP000275356"/>
    </source>
</evidence>
<dbReference type="Proteomes" id="UP000275356">
    <property type="component" value="Unassembled WGS sequence"/>
</dbReference>
<dbReference type="InterPro" id="IPR029058">
    <property type="entry name" value="AB_hydrolase_fold"/>
</dbReference>
<sequence>MTQRSDHTIVPVPVDGGELPVRLHLPEGGSGPGLVLVQEIFGVSRYVEARADDLAALGYVVAVPELYWRVGLAATPEDGPIDEVLAAGMAASRELGIDRAIDDVVAALEWLPTVAEVTGPVGVIGFCFGGGVAFAATARLEGSDSPATLVSYYGSALPALVDRAAHVRVPSLHHWGSADTFIPVEAQERVRAACEAHAEVEWFTYDGAGHAFDNPHPAFHDADASRLAWERTVDFLRRHLPTG</sequence>
<protein>
    <submittedName>
        <fullName evidence="2">Carboxymethylenebutenolidase</fullName>
    </submittedName>
</protein>